<protein>
    <recommendedName>
        <fullName evidence="7">Ankyrin repeat protein</fullName>
    </recommendedName>
</protein>
<evidence type="ECO:0008006" key="7">
    <source>
        <dbReference type="Google" id="ProtNLM"/>
    </source>
</evidence>
<dbReference type="InterPro" id="IPR002110">
    <property type="entry name" value="Ankyrin_rpt"/>
</dbReference>
<keyword evidence="6" id="KW-1185">Reference proteome</keyword>
<feature type="transmembrane region" description="Helical" evidence="4">
    <location>
        <begin position="617"/>
        <end position="650"/>
    </location>
</feature>
<accession>A0ABR3RG62</accession>
<dbReference type="PRINTS" id="PR01415">
    <property type="entry name" value="ANKYRIN"/>
</dbReference>
<sequence>MACSVEPASPSIQEQLSLAVKAGDKATVDQILALSPCPDLHNNHRTATLLHSASALGDEDIFKDLLGHGAPLNGLDQEGRTPLHVAAMKGPLAIVRHLIEAIPENGRAEYINLGSKDLASAGMTALHAACYPTSPEGCVKFLLANGADRDAVWDRGRVCGPRRWTAAHCACYYTQLDAMKLLLEPESDIFGVLLQDGPRETPRTCLQRACWSNNVECVEWLLKNMKFENIQKPDGKGWSAWDCASFGVQNVRERARDRSPLMALVELAVKEKAEDFNSWCRWEERRRGQRTFGIWECILSNTPSFIGIRSWRDPEMTALTATLGYQNGLKYCRGVSSLRQYYPSLTLDEYCCQALSKDALTRRNYDQVILSLQFPETYASESKQDALDWDAASKKLIVVQQAWIWKVQDVLLCSGAYLGYGFESEIAPDAKDVLKGIGVMLVYLIRKADIKHDLSTARDSNDHWDHFAGNIFEIFEQAIAAVSESVDTYLRVVNMDAINLATEKSCLHRIIDIQEELSMIKRIIHQQEEVWQSFASKAWPDYWQDGRFRIPQEDWNKCSQEEKQEWETVMSPETIFKAYYRRIAQLDEDAQRVERSVTLMLDLKSKHATMSEAHTSAIMSAAVVGFTIVTIIFAPMSYMATLFALPLNTFQEKQDPSRFSSESGAYRSSYFAKWTVTATFTTILFTVLCMWLAIKALKVSIVRPALRDLRDLATKFAEDIMDFWWWTRLKRQLVTNGHI</sequence>
<keyword evidence="4" id="KW-1133">Transmembrane helix</keyword>
<evidence type="ECO:0000313" key="5">
    <source>
        <dbReference type="EMBL" id="KAL1603428.1"/>
    </source>
</evidence>
<feature type="repeat" description="ANK" evidence="3">
    <location>
        <begin position="78"/>
        <end position="100"/>
    </location>
</feature>
<feature type="repeat" description="ANK" evidence="3">
    <location>
        <begin position="121"/>
        <end position="154"/>
    </location>
</feature>
<dbReference type="PANTHER" id="PTHR24173">
    <property type="entry name" value="ANKYRIN REPEAT CONTAINING"/>
    <property type="match status" value="1"/>
</dbReference>
<dbReference type="InterPro" id="IPR036770">
    <property type="entry name" value="Ankyrin_rpt-contain_sf"/>
</dbReference>
<dbReference type="PROSITE" id="PS50088">
    <property type="entry name" value="ANK_REPEAT"/>
    <property type="match status" value="3"/>
</dbReference>
<keyword evidence="4" id="KW-0812">Transmembrane</keyword>
<name>A0ABR3RG62_9PLEO</name>
<keyword evidence="1" id="KW-0677">Repeat</keyword>
<dbReference type="PANTHER" id="PTHR24173:SF74">
    <property type="entry name" value="ANKYRIN REPEAT DOMAIN-CONTAINING PROTEIN 16"/>
    <property type="match status" value="1"/>
</dbReference>
<dbReference type="SUPFAM" id="SSF48403">
    <property type="entry name" value="Ankyrin repeat"/>
    <property type="match status" value="1"/>
</dbReference>
<dbReference type="EMBL" id="JAKJXO020000006">
    <property type="protein sequence ID" value="KAL1603428.1"/>
    <property type="molecule type" value="Genomic_DNA"/>
</dbReference>
<dbReference type="PROSITE" id="PS50297">
    <property type="entry name" value="ANK_REP_REGION"/>
    <property type="match status" value="2"/>
</dbReference>
<feature type="transmembrane region" description="Helical" evidence="4">
    <location>
        <begin position="671"/>
        <end position="694"/>
    </location>
</feature>
<evidence type="ECO:0000256" key="2">
    <source>
        <dbReference type="ARBA" id="ARBA00023043"/>
    </source>
</evidence>
<dbReference type="Pfam" id="PF12796">
    <property type="entry name" value="Ank_2"/>
    <property type="match status" value="2"/>
</dbReference>
<proteinExistence type="predicted"/>
<keyword evidence="4" id="KW-0472">Membrane</keyword>
<evidence type="ECO:0000313" key="6">
    <source>
        <dbReference type="Proteomes" id="UP001521785"/>
    </source>
</evidence>
<organism evidence="5 6">
    <name type="scientific">Paraconiothyrium brasiliense</name>
    <dbReference type="NCBI Taxonomy" id="300254"/>
    <lineage>
        <taxon>Eukaryota</taxon>
        <taxon>Fungi</taxon>
        <taxon>Dikarya</taxon>
        <taxon>Ascomycota</taxon>
        <taxon>Pezizomycotina</taxon>
        <taxon>Dothideomycetes</taxon>
        <taxon>Pleosporomycetidae</taxon>
        <taxon>Pleosporales</taxon>
        <taxon>Massarineae</taxon>
        <taxon>Didymosphaeriaceae</taxon>
        <taxon>Paraconiothyrium</taxon>
    </lineage>
</organism>
<keyword evidence="2 3" id="KW-0040">ANK repeat</keyword>
<dbReference type="Proteomes" id="UP001521785">
    <property type="component" value="Unassembled WGS sequence"/>
</dbReference>
<evidence type="ECO:0000256" key="1">
    <source>
        <dbReference type="ARBA" id="ARBA00022737"/>
    </source>
</evidence>
<dbReference type="Gene3D" id="1.25.40.20">
    <property type="entry name" value="Ankyrin repeat-containing domain"/>
    <property type="match status" value="1"/>
</dbReference>
<gene>
    <name evidence="5" type="ORF">SLS60_005015</name>
</gene>
<comment type="caution">
    <text evidence="5">The sequence shown here is derived from an EMBL/GenBank/DDBJ whole genome shotgun (WGS) entry which is preliminary data.</text>
</comment>
<reference evidence="5 6" key="1">
    <citation type="submission" date="2024-02" db="EMBL/GenBank/DDBJ databases">
        <title>De novo assembly and annotation of 12 fungi associated with fruit tree decline syndrome in Ontario, Canada.</title>
        <authorList>
            <person name="Sulman M."/>
            <person name="Ellouze W."/>
            <person name="Ilyukhin E."/>
        </authorList>
    </citation>
    <scope>NUCLEOTIDE SEQUENCE [LARGE SCALE GENOMIC DNA]</scope>
    <source>
        <strain evidence="5 6">M42-189</strain>
    </source>
</reference>
<evidence type="ECO:0000256" key="3">
    <source>
        <dbReference type="PROSITE-ProRule" id="PRU00023"/>
    </source>
</evidence>
<dbReference type="SMART" id="SM00248">
    <property type="entry name" value="ANK"/>
    <property type="match status" value="5"/>
</dbReference>
<evidence type="ECO:0000256" key="4">
    <source>
        <dbReference type="SAM" id="Phobius"/>
    </source>
</evidence>
<feature type="repeat" description="ANK" evidence="3">
    <location>
        <begin position="45"/>
        <end position="77"/>
    </location>
</feature>